<evidence type="ECO:0000256" key="11">
    <source>
        <dbReference type="PROSITE-ProRule" id="PRU01360"/>
    </source>
</evidence>
<dbReference type="GO" id="GO:0015344">
    <property type="term" value="F:siderophore uptake transmembrane transporter activity"/>
    <property type="evidence" value="ECO:0007669"/>
    <property type="project" value="TreeGrafter"/>
</dbReference>
<accession>A0A081MYU4</accession>
<dbReference type="GO" id="GO:0044718">
    <property type="term" value="P:siderophore transmembrane transport"/>
    <property type="evidence" value="ECO:0007669"/>
    <property type="project" value="TreeGrafter"/>
</dbReference>
<keyword evidence="7 12" id="KW-0798">TonB box</keyword>
<evidence type="ECO:0000259" key="14">
    <source>
        <dbReference type="Pfam" id="PF00593"/>
    </source>
</evidence>
<feature type="signal peptide" evidence="13">
    <location>
        <begin position="1"/>
        <end position="25"/>
    </location>
</feature>
<evidence type="ECO:0000313" key="17">
    <source>
        <dbReference type="Proteomes" id="UP000028006"/>
    </source>
</evidence>
<evidence type="ECO:0000256" key="12">
    <source>
        <dbReference type="RuleBase" id="RU003357"/>
    </source>
</evidence>
<dbReference type="Pfam" id="PF07715">
    <property type="entry name" value="Plug"/>
    <property type="match status" value="1"/>
</dbReference>
<dbReference type="InterPro" id="IPR000531">
    <property type="entry name" value="Beta-barrel_TonB"/>
</dbReference>
<evidence type="ECO:0000313" key="16">
    <source>
        <dbReference type="EMBL" id="KEQ11367.1"/>
    </source>
</evidence>
<dbReference type="eggNOG" id="COG4771">
    <property type="taxonomic scope" value="Bacteria"/>
</dbReference>
<keyword evidence="5 11" id="KW-0812">Transmembrane</keyword>
<keyword evidence="4 11" id="KW-1134">Transmembrane beta strand</keyword>
<comment type="similarity">
    <text evidence="2">Belongs to the TonB-dependent receptor family. Hemoglobin/haptoglobin binding protein subfamily.</text>
</comment>
<evidence type="ECO:0000259" key="15">
    <source>
        <dbReference type="Pfam" id="PF07715"/>
    </source>
</evidence>
<comment type="subcellular location">
    <subcellularLocation>
        <location evidence="1 11">Cell outer membrane</location>
        <topology evidence="1 11">Multi-pass membrane protein</topology>
    </subcellularLocation>
</comment>
<dbReference type="CDD" id="cd01347">
    <property type="entry name" value="ligand_gated_channel"/>
    <property type="match status" value="1"/>
</dbReference>
<evidence type="ECO:0000256" key="2">
    <source>
        <dbReference type="ARBA" id="ARBA00008143"/>
    </source>
</evidence>
<dbReference type="Pfam" id="PF00593">
    <property type="entry name" value="TonB_dep_Rec_b-barrel"/>
    <property type="match status" value="1"/>
</dbReference>
<dbReference type="Gene3D" id="2.170.130.10">
    <property type="entry name" value="TonB-dependent receptor, plug domain"/>
    <property type="match status" value="1"/>
</dbReference>
<dbReference type="InterPro" id="IPR036942">
    <property type="entry name" value="Beta-barrel_TonB_sf"/>
</dbReference>
<feature type="domain" description="TonB-dependent receptor plug" evidence="15">
    <location>
        <begin position="57"/>
        <end position="166"/>
    </location>
</feature>
<evidence type="ECO:0000256" key="1">
    <source>
        <dbReference type="ARBA" id="ARBA00004571"/>
    </source>
</evidence>
<keyword evidence="8 11" id="KW-0472">Membrane</keyword>
<dbReference type="InterPro" id="IPR039426">
    <property type="entry name" value="TonB-dep_rcpt-like"/>
</dbReference>
<evidence type="ECO:0000256" key="13">
    <source>
        <dbReference type="SAM" id="SignalP"/>
    </source>
</evidence>
<keyword evidence="6 13" id="KW-0732">Signal</keyword>
<dbReference type="Proteomes" id="UP000028006">
    <property type="component" value="Unassembled WGS sequence"/>
</dbReference>
<evidence type="ECO:0000256" key="3">
    <source>
        <dbReference type="ARBA" id="ARBA00022448"/>
    </source>
</evidence>
<keyword evidence="3 11" id="KW-0813">Transport</keyword>
<dbReference type="AlphaFoldDB" id="A0A081MYU4"/>
<evidence type="ECO:0000256" key="10">
    <source>
        <dbReference type="ARBA" id="ARBA00023237"/>
    </source>
</evidence>
<dbReference type="SUPFAM" id="SSF56935">
    <property type="entry name" value="Porins"/>
    <property type="match status" value="1"/>
</dbReference>
<dbReference type="EMBL" id="JOKG01000007">
    <property type="protein sequence ID" value="KEQ11367.1"/>
    <property type="molecule type" value="Genomic_DNA"/>
</dbReference>
<protein>
    <recommendedName>
        <fullName evidence="18">TonB-dependent receptor</fullName>
    </recommendedName>
</protein>
<name>A0A081MYU4_9GAMM</name>
<evidence type="ECO:0000256" key="7">
    <source>
        <dbReference type="ARBA" id="ARBA00023077"/>
    </source>
</evidence>
<organism evidence="16 17">
    <name type="scientific">Endozoicomonas montiporae</name>
    <dbReference type="NCBI Taxonomy" id="1027273"/>
    <lineage>
        <taxon>Bacteria</taxon>
        <taxon>Pseudomonadati</taxon>
        <taxon>Pseudomonadota</taxon>
        <taxon>Gammaproteobacteria</taxon>
        <taxon>Oceanospirillales</taxon>
        <taxon>Endozoicomonadaceae</taxon>
        <taxon>Endozoicomonas</taxon>
    </lineage>
</organism>
<proteinExistence type="inferred from homology"/>
<evidence type="ECO:0000256" key="5">
    <source>
        <dbReference type="ARBA" id="ARBA00022692"/>
    </source>
</evidence>
<dbReference type="RefSeq" id="WP_034879576.1">
    <property type="nucleotide sequence ID" value="NZ_JOKG01000007.1"/>
</dbReference>
<dbReference type="PROSITE" id="PS52016">
    <property type="entry name" value="TONB_DEPENDENT_REC_3"/>
    <property type="match status" value="1"/>
</dbReference>
<dbReference type="GO" id="GO:0009279">
    <property type="term" value="C:cell outer membrane"/>
    <property type="evidence" value="ECO:0007669"/>
    <property type="project" value="UniProtKB-SubCell"/>
</dbReference>
<dbReference type="PANTHER" id="PTHR30069:SF29">
    <property type="entry name" value="HEMOGLOBIN AND HEMOGLOBIN-HAPTOGLOBIN-BINDING PROTEIN 1-RELATED"/>
    <property type="match status" value="1"/>
</dbReference>
<evidence type="ECO:0008006" key="18">
    <source>
        <dbReference type="Google" id="ProtNLM"/>
    </source>
</evidence>
<dbReference type="InterPro" id="IPR037066">
    <property type="entry name" value="Plug_dom_sf"/>
</dbReference>
<gene>
    <name evidence="16" type="ORF">GZ77_24945</name>
</gene>
<keyword evidence="9" id="KW-0675">Receptor</keyword>
<keyword evidence="10 11" id="KW-0998">Cell outer membrane</keyword>
<evidence type="ECO:0000256" key="4">
    <source>
        <dbReference type="ARBA" id="ARBA00022452"/>
    </source>
</evidence>
<sequence>MKPRRELISALLASAILLLSAPSIAAKKISNEALLSLSLEEVMNLKVTSVSRKSQRLMDSAASVYIITQDDIQRSGVTTIPDALRMVPGLQVAQMNSNTWSISARGFNYIFANKLLVMMDGRTIYNPLFSGVNWDVQDTLLQDIDRIEVIKGPGAALWGANAMNGVINIITKSASQTQGNFLQLGAGNQEKAFGSFRHGGQLGDKAYYRAYYKTFHKDGLADQQGNEAFDDWKIDRAGFRVDWQKDSNNEIKVQSELYNGTTRSPLTLLDINSIPVKPVSLLNKSRDQQGGHILAHWTRTLGNNEQFSLKTYFDRYDNDDYRLKEQRDTFDIESQHRFQWSGQQELIWGLGYRSSWYTLSKMNYVTVNNTSPREELYSAYIQDEITLSPKWQMTLSARLEHHTSTGYEFQPNARLLWSIDARSSAWAVLSRAVRTPAVTERDSVNGPISDPRLPQGSYLLIGGNQKIKSEVLTGFDIGYRRQLNNALSIDLSSYVYQYDDLHSLSFTQNCPSGSTLTSDACLIPGNNPPFSTYALIPALITNGADAKTYGLEIATNWQPTRNWHIKADITLLQVDARSHTGDKNTESLIEGLSANQSANIRSFIDLTNNWQLNLWLRHVGKNKAADINSYTTFDMKLAYQWSKGPELSLVGINLFDQQRKEFDENFTGLIATEPQRSWYAQLTWQY</sequence>
<evidence type="ECO:0000256" key="8">
    <source>
        <dbReference type="ARBA" id="ARBA00023136"/>
    </source>
</evidence>
<feature type="domain" description="TonB-dependent receptor-like beta-barrel" evidence="14">
    <location>
        <begin position="199"/>
        <end position="654"/>
    </location>
</feature>
<dbReference type="PANTHER" id="PTHR30069">
    <property type="entry name" value="TONB-DEPENDENT OUTER MEMBRANE RECEPTOR"/>
    <property type="match status" value="1"/>
</dbReference>
<dbReference type="InterPro" id="IPR012910">
    <property type="entry name" value="Plug_dom"/>
</dbReference>
<comment type="caution">
    <text evidence="16">The sequence shown here is derived from an EMBL/GenBank/DDBJ whole genome shotgun (WGS) entry which is preliminary data.</text>
</comment>
<dbReference type="Gene3D" id="2.40.170.20">
    <property type="entry name" value="TonB-dependent receptor, beta-barrel domain"/>
    <property type="match status" value="1"/>
</dbReference>
<evidence type="ECO:0000256" key="6">
    <source>
        <dbReference type="ARBA" id="ARBA00022729"/>
    </source>
</evidence>
<keyword evidence="17" id="KW-1185">Reference proteome</keyword>
<evidence type="ECO:0000256" key="9">
    <source>
        <dbReference type="ARBA" id="ARBA00023170"/>
    </source>
</evidence>
<feature type="chain" id="PRO_5001760381" description="TonB-dependent receptor" evidence="13">
    <location>
        <begin position="26"/>
        <end position="686"/>
    </location>
</feature>
<reference evidence="16 17" key="1">
    <citation type="submission" date="2014-06" db="EMBL/GenBank/DDBJ databases">
        <title>Whole Genome Sequences of Three Symbiotic Endozoicomonas Bacteria.</title>
        <authorList>
            <person name="Neave M.J."/>
            <person name="Apprill A."/>
            <person name="Voolstra C.R."/>
        </authorList>
    </citation>
    <scope>NUCLEOTIDE SEQUENCE [LARGE SCALE GENOMIC DNA]</scope>
    <source>
        <strain evidence="16 17">LMG 24815</strain>
    </source>
</reference>